<gene>
    <name evidence="1" type="ORF">SAMN03080617_03502</name>
</gene>
<name>A0A1G5ZAV4_9BACT</name>
<dbReference type="EMBL" id="FMXE01000031">
    <property type="protein sequence ID" value="SDA92068.1"/>
    <property type="molecule type" value="Genomic_DNA"/>
</dbReference>
<organism evidence="1 2">
    <name type="scientific">Algoriphagus alkaliphilus</name>
    <dbReference type="NCBI Taxonomy" id="279824"/>
    <lineage>
        <taxon>Bacteria</taxon>
        <taxon>Pseudomonadati</taxon>
        <taxon>Bacteroidota</taxon>
        <taxon>Cytophagia</taxon>
        <taxon>Cytophagales</taxon>
        <taxon>Cyclobacteriaceae</taxon>
        <taxon>Algoriphagus</taxon>
    </lineage>
</organism>
<proteinExistence type="predicted"/>
<accession>A0A1G5ZAV4</accession>
<protein>
    <recommendedName>
        <fullName evidence="3">Natural product</fullName>
    </recommendedName>
</protein>
<keyword evidence="2" id="KW-1185">Reference proteome</keyword>
<evidence type="ECO:0000313" key="1">
    <source>
        <dbReference type="EMBL" id="SDA92068.1"/>
    </source>
</evidence>
<evidence type="ECO:0008006" key="3">
    <source>
        <dbReference type="Google" id="ProtNLM"/>
    </source>
</evidence>
<evidence type="ECO:0000313" key="2">
    <source>
        <dbReference type="Proteomes" id="UP000198756"/>
    </source>
</evidence>
<dbReference type="Proteomes" id="UP000198756">
    <property type="component" value="Unassembled WGS sequence"/>
</dbReference>
<sequence length="71" mass="7767">MKKLNLGRLKLTSEEVLEREHMAGIYGGLGSSQNCWTNCVEGCGGNTDNCDRDTVTFFCQDNGGPQSCSCW</sequence>
<dbReference type="AlphaFoldDB" id="A0A1G5ZAV4"/>
<reference evidence="2" key="1">
    <citation type="submission" date="2016-10" db="EMBL/GenBank/DDBJ databases">
        <authorList>
            <person name="Varghese N."/>
            <person name="Submissions S."/>
        </authorList>
    </citation>
    <scope>NUCLEOTIDE SEQUENCE [LARGE SCALE GENOMIC DNA]</scope>
    <source>
        <strain evidence="2">DSM 22703</strain>
    </source>
</reference>